<dbReference type="AlphaFoldDB" id="A0A2T2NMS2"/>
<feature type="domain" description="Peptidase A1" evidence="4">
    <location>
        <begin position="255"/>
        <end position="436"/>
    </location>
</feature>
<keyword evidence="2" id="KW-1133">Transmembrane helix</keyword>
<proteinExistence type="predicted"/>
<dbReference type="InterPro" id="IPR033121">
    <property type="entry name" value="PEPTIDASE_A1"/>
</dbReference>
<dbReference type="OrthoDB" id="5361565at2759"/>
<accession>A0A2T2NMS2</accession>
<reference evidence="5 6" key="1">
    <citation type="journal article" date="2018" name="Front. Microbiol.">
        <title>Genome-Wide Analysis of Corynespora cassiicola Leaf Fall Disease Putative Effectors.</title>
        <authorList>
            <person name="Lopez D."/>
            <person name="Ribeiro S."/>
            <person name="Label P."/>
            <person name="Fumanal B."/>
            <person name="Venisse J.S."/>
            <person name="Kohler A."/>
            <person name="de Oliveira R.R."/>
            <person name="Labutti K."/>
            <person name="Lipzen A."/>
            <person name="Lail K."/>
            <person name="Bauer D."/>
            <person name="Ohm R.A."/>
            <person name="Barry K.W."/>
            <person name="Spatafora J."/>
            <person name="Grigoriev I.V."/>
            <person name="Martin F.M."/>
            <person name="Pujade-Renaud V."/>
        </authorList>
    </citation>
    <scope>NUCLEOTIDE SEQUENCE [LARGE SCALE GENOMIC DNA]</scope>
    <source>
        <strain evidence="5 6">Philippines</strain>
    </source>
</reference>
<dbReference type="SUPFAM" id="SSF50630">
    <property type="entry name" value="Acid proteases"/>
    <property type="match status" value="1"/>
</dbReference>
<keyword evidence="2" id="KW-0472">Membrane</keyword>
<keyword evidence="6" id="KW-1185">Reference proteome</keyword>
<gene>
    <name evidence="5" type="ORF">BS50DRAFT_634164</name>
</gene>
<dbReference type="InterPro" id="IPR021109">
    <property type="entry name" value="Peptidase_aspartic_dom_sf"/>
</dbReference>
<dbReference type="Gene3D" id="2.40.70.10">
    <property type="entry name" value="Acid Proteases"/>
    <property type="match status" value="1"/>
</dbReference>
<dbReference type="EMBL" id="KZ678135">
    <property type="protein sequence ID" value="PSN66669.1"/>
    <property type="molecule type" value="Genomic_DNA"/>
</dbReference>
<evidence type="ECO:0000256" key="3">
    <source>
        <dbReference type="SAM" id="SignalP"/>
    </source>
</evidence>
<keyword evidence="2" id="KW-0812">Transmembrane</keyword>
<feature type="chain" id="PRO_5015742642" description="Peptidase A1 domain-containing protein" evidence="3">
    <location>
        <begin position="27"/>
        <end position="534"/>
    </location>
</feature>
<evidence type="ECO:0000259" key="4">
    <source>
        <dbReference type="Pfam" id="PF00026"/>
    </source>
</evidence>
<evidence type="ECO:0000256" key="2">
    <source>
        <dbReference type="SAM" id="Phobius"/>
    </source>
</evidence>
<feature type="region of interest" description="Disordered" evidence="1">
    <location>
        <begin position="90"/>
        <end position="110"/>
    </location>
</feature>
<evidence type="ECO:0000256" key="1">
    <source>
        <dbReference type="SAM" id="MobiDB-lite"/>
    </source>
</evidence>
<protein>
    <recommendedName>
        <fullName evidence="4">Peptidase A1 domain-containing protein</fullName>
    </recommendedName>
</protein>
<name>A0A2T2NMS2_CORCC</name>
<organism evidence="5 6">
    <name type="scientific">Corynespora cassiicola Philippines</name>
    <dbReference type="NCBI Taxonomy" id="1448308"/>
    <lineage>
        <taxon>Eukaryota</taxon>
        <taxon>Fungi</taxon>
        <taxon>Dikarya</taxon>
        <taxon>Ascomycota</taxon>
        <taxon>Pezizomycotina</taxon>
        <taxon>Dothideomycetes</taxon>
        <taxon>Pleosporomycetidae</taxon>
        <taxon>Pleosporales</taxon>
        <taxon>Corynesporascaceae</taxon>
        <taxon>Corynespora</taxon>
    </lineage>
</organism>
<feature type="transmembrane region" description="Helical" evidence="2">
    <location>
        <begin position="466"/>
        <end position="491"/>
    </location>
</feature>
<evidence type="ECO:0000313" key="5">
    <source>
        <dbReference type="EMBL" id="PSN66669.1"/>
    </source>
</evidence>
<feature type="signal peptide" evidence="3">
    <location>
        <begin position="1"/>
        <end position="26"/>
    </location>
</feature>
<sequence>MASRAANTVVVILALALAALTPPSHATKCAAPPLRLPYANISAVPGTLTQGIAITFGTPGQSLALTPSLQLDSTFIPRWSSACLSNFSASASSNSSDETKRSSAPPPPYDEWLRRDTLGGLPGAALASEQLPTHSLCAAIYGGAYDPDLSSTFRDTGTNDQLNEFWLRRAAFKDWHFIDDTFAFADYASAHMASSSGAVSELGNGNVTARVVLPDSDSVSFGGLGSALLGLGPNSSVLAVGVEGRVVPSASWSLAGGELCLGCVDEEAVTGQFGVFGLADREAEKGLPCVLQVDVEALTWRGKEGDEGVELVDGGFKACVDPGVRFLVLPEGVRKKFEESVGREVENEFEDYIAFKGPAKGDDGILTVKLQGALQVNITIPGAEKAGADEGGTWHVPIGKGGWGAYGNDVWVLGKPFTDHIVLKWDAGVEKYGIANLNEKPGKPKMKPLGCDEFPEVKNGDGGSNVGVIVGSIVGGFVGGLVFALLGLWFFNKGQKGVKRRYQVMPEEDMVPMNLHHQPAYGTRCDRKYAPCPQ</sequence>
<dbReference type="Pfam" id="PF00026">
    <property type="entry name" value="Asp"/>
    <property type="match status" value="1"/>
</dbReference>
<evidence type="ECO:0000313" key="6">
    <source>
        <dbReference type="Proteomes" id="UP000240883"/>
    </source>
</evidence>
<dbReference type="Proteomes" id="UP000240883">
    <property type="component" value="Unassembled WGS sequence"/>
</dbReference>
<keyword evidence="3" id="KW-0732">Signal</keyword>